<organism evidence="8 9">
    <name type="scientific">Thermomonas brevis</name>
    <dbReference type="NCBI Taxonomy" id="215691"/>
    <lineage>
        <taxon>Bacteria</taxon>
        <taxon>Pseudomonadati</taxon>
        <taxon>Pseudomonadota</taxon>
        <taxon>Gammaproteobacteria</taxon>
        <taxon>Lysobacterales</taxon>
        <taxon>Lysobacteraceae</taxon>
        <taxon>Thermomonas</taxon>
    </lineage>
</organism>
<dbReference type="Proteomes" id="UP000515977">
    <property type="component" value="Chromosome"/>
</dbReference>
<evidence type="ECO:0000256" key="2">
    <source>
        <dbReference type="ARBA" id="ARBA00006679"/>
    </source>
</evidence>
<name>A0A7G9QS27_9GAMM</name>
<comment type="subcellular location">
    <subcellularLocation>
        <location evidence="1">Cell membrane</location>
        <topology evidence="1">Multi-pass membrane protein</topology>
    </subcellularLocation>
</comment>
<dbReference type="GO" id="GO:0005886">
    <property type="term" value="C:plasma membrane"/>
    <property type="evidence" value="ECO:0007669"/>
    <property type="project" value="UniProtKB-SubCell"/>
</dbReference>
<evidence type="ECO:0000256" key="1">
    <source>
        <dbReference type="ARBA" id="ARBA00004651"/>
    </source>
</evidence>
<feature type="transmembrane region" description="Helical" evidence="7">
    <location>
        <begin position="108"/>
        <end position="129"/>
    </location>
</feature>
<dbReference type="Pfam" id="PF07681">
    <property type="entry name" value="DoxX"/>
    <property type="match status" value="1"/>
</dbReference>
<evidence type="ECO:0000256" key="4">
    <source>
        <dbReference type="ARBA" id="ARBA00022692"/>
    </source>
</evidence>
<evidence type="ECO:0000256" key="3">
    <source>
        <dbReference type="ARBA" id="ARBA00022475"/>
    </source>
</evidence>
<keyword evidence="5 7" id="KW-1133">Transmembrane helix</keyword>
<dbReference type="InterPro" id="IPR032808">
    <property type="entry name" value="DoxX"/>
</dbReference>
<evidence type="ECO:0000256" key="6">
    <source>
        <dbReference type="ARBA" id="ARBA00023136"/>
    </source>
</evidence>
<accession>A0A7G9QS27</accession>
<evidence type="ECO:0000256" key="5">
    <source>
        <dbReference type="ARBA" id="ARBA00022989"/>
    </source>
</evidence>
<comment type="similarity">
    <text evidence="2">Belongs to the DoxX family.</text>
</comment>
<evidence type="ECO:0000256" key="7">
    <source>
        <dbReference type="SAM" id="Phobius"/>
    </source>
</evidence>
<feature type="transmembrane region" description="Helical" evidence="7">
    <location>
        <begin position="44"/>
        <end position="63"/>
    </location>
</feature>
<evidence type="ECO:0000313" key="8">
    <source>
        <dbReference type="EMBL" id="QNN46152.1"/>
    </source>
</evidence>
<feature type="transmembrane region" description="Helical" evidence="7">
    <location>
        <begin position="141"/>
        <end position="158"/>
    </location>
</feature>
<dbReference type="PANTHER" id="PTHR33452:SF1">
    <property type="entry name" value="INNER MEMBRANE PROTEIN YPHA-RELATED"/>
    <property type="match status" value="1"/>
</dbReference>
<keyword evidence="3" id="KW-1003">Cell membrane</keyword>
<proteinExistence type="inferred from homology"/>
<keyword evidence="6 7" id="KW-0472">Membrane</keyword>
<reference evidence="8 9" key="1">
    <citation type="submission" date="2020-08" db="EMBL/GenBank/DDBJ databases">
        <title>Genome sequence of Thermomonas brevis KACC 16975T.</title>
        <authorList>
            <person name="Hyun D.-W."/>
            <person name="Bae J.-W."/>
        </authorList>
    </citation>
    <scope>NUCLEOTIDE SEQUENCE [LARGE SCALE GENOMIC DNA]</scope>
    <source>
        <strain evidence="8 9">KACC 16975</strain>
    </source>
</reference>
<dbReference type="PANTHER" id="PTHR33452">
    <property type="entry name" value="OXIDOREDUCTASE CATD-RELATED"/>
    <property type="match status" value="1"/>
</dbReference>
<gene>
    <name evidence="8" type="ORF">H9L17_13355</name>
</gene>
<dbReference type="RefSeq" id="WP_187569914.1">
    <property type="nucleotide sequence ID" value="NZ_CP060711.1"/>
</dbReference>
<protein>
    <submittedName>
        <fullName evidence="8">DoxX family protein</fullName>
    </submittedName>
</protein>
<dbReference type="EMBL" id="CP060711">
    <property type="protein sequence ID" value="QNN46152.1"/>
    <property type="molecule type" value="Genomic_DNA"/>
</dbReference>
<dbReference type="KEGG" id="tbv:H9L17_13355"/>
<dbReference type="InterPro" id="IPR051907">
    <property type="entry name" value="DoxX-like_oxidoreductase"/>
</dbReference>
<sequence>MGAIHPREPRDRPASSRGFFLPPPALSRLARGYPWWPLPDALRLLRIVTALLFMAHASMRFVYASIPQFSRFMEAHGFPHGELWVLAITAYELGAGTLLLLDRGVRWAATGLAVIAATGIWLIHRHSGWFVGEHGVGGSEYSVALLAMLLVVAANDAARADRLSSSNKEPA</sequence>
<evidence type="ECO:0000313" key="9">
    <source>
        <dbReference type="Proteomes" id="UP000515977"/>
    </source>
</evidence>
<feature type="transmembrane region" description="Helical" evidence="7">
    <location>
        <begin position="83"/>
        <end position="101"/>
    </location>
</feature>
<keyword evidence="9" id="KW-1185">Reference proteome</keyword>
<dbReference type="AlphaFoldDB" id="A0A7G9QS27"/>
<keyword evidence="4 7" id="KW-0812">Transmembrane</keyword>